<proteinExistence type="predicted"/>
<gene>
    <name evidence="1" type="ORF">Pmar_PMAR028765</name>
</gene>
<evidence type="ECO:0000313" key="1">
    <source>
        <dbReference type="EMBL" id="EER06084.1"/>
    </source>
</evidence>
<accession>C5LB09</accession>
<reference evidence="1 2" key="1">
    <citation type="submission" date="2008-07" db="EMBL/GenBank/DDBJ databases">
        <authorList>
            <person name="El-Sayed N."/>
            <person name="Caler E."/>
            <person name="Inman J."/>
            <person name="Amedeo P."/>
            <person name="Hass B."/>
            <person name="Wortman J."/>
        </authorList>
    </citation>
    <scope>NUCLEOTIDE SEQUENCE [LARGE SCALE GENOMIC DNA]</scope>
    <source>
        <strain evidence="2">ATCC 50983 / TXsc</strain>
    </source>
</reference>
<name>C5LB09_PERM5</name>
<dbReference type="RefSeq" id="XP_002774268.1">
    <property type="nucleotide sequence ID" value="XM_002774222.1"/>
</dbReference>
<dbReference type="InParanoid" id="C5LB09"/>
<dbReference type="Proteomes" id="UP000007800">
    <property type="component" value="Unassembled WGS sequence"/>
</dbReference>
<dbReference type="GeneID" id="9064789"/>
<protein>
    <submittedName>
        <fullName evidence="1">Uncharacterized protein</fullName>
    </submittedName>
</protein>
<dbReference type="OrthoDB" id="428595at2759"/>
<dbReference type="EMBL" id="GG680897">
    <property type="protein sequence ID" value="EER06084.1"/>
    <property type="molecule type" value="Genomic_DNA"/>
</dbReference>
<dbReference type="AlphaFoldDB" id="C5LB09"/>
<sequence>MFDVMIGHELSRWAETSLEEWVEAVEEARLLPELQIEIDLSAAGQVVLSPSQSEILETFDSFIEGLESLASTFSSIEPELFPQPEIPEEHLFALDSELVMSSKERLRRVLLEDLQEALKVVDAYSAYEELIAELIPPESAEEVDLNIVRDFLSQCAQRLEEVGRVCPGGIQTRLFFVDTSIATRKLSAMISQASTDCLLAMSQELQRNTEDIRDAYRSLDKHFNTPENDYEAERLLRTVENIDKQTLDPLEARISQLVEVLDFLDTSMFLISLDLRVEIYDLRTKAPDVRTDFRLLCEELKSIFEPPAEDEESDE</sequence>
<keyword evidence="2" id="KW-1185">Reference proteome</keyword>
<evidence type="ECO:0000313" key="2">
    <source>
        <dbReference type="Proteomes" id="UP000007800"/>
    </source>
</evidence>
<organism evidence="2">
    <name type="scientific">Perkinsus marinus (strain ATCC 50983 / TXsc)</name>
    <dbReference type="NCBI Taxonomy" id="423536"/>
    <lineage>
        <taxon>Eukaryota</taxon>
        <taxon>Sar</taxon>
        <taxon>Alveolata</taxon>
        <taxon>Perkinsozoa</taxon>
        <taxon>Perkinsea</taxon>
        <taxon>Perkinsida</taxon>
        <taxon>Perkinsidae</taxon>
        <taxon>Perkinsus</taxon>
    </lineage>
</organism>
<dbReference type="OMA" id="AHEKIRF"/>